<accession>A0A0F6AC39</accession>
<proteinExistence type="predicted"/>
<dbReference type="PATRIC" id="fig|1129367.4.peg.2383"/>
<sequence length="138" mass="15486">MFKTMTRKQRDFRVKLLSVIKKGVLIACVLLMAIAFLYQAQVDADFVIESQSYDCKAGYCEVTIVAAATKNATIPIDVRVTGVKVKWIGDAQINKQLFSEVFSEELAGKTSQTVQFRFKIPSLDKPDYLLITLKQSQA</sequence>
<gene>
    <name evidence="1" type="ORF">N479_12945</name>
</gene>
<evidence type="ECO:0000313" key="2">
    <source>
        <dbReference type="Proteomes" id="UP000033434"/>
    </source>
</evidence>
<evidence type="ECO:0000313" key="1">
    <source>
        <dbReference type="EMBL" id="KKE83728.1"/>
    </source>
</evidence>
<dbReference type="Proteomes" id="UP000033434">
    <property type="component" value="Unassembled WGS sequence"/>
</dbReference>
<name>A0A0F6AC39_9GAMM</name>
<comment type="caution">
    <text evidence="1">The sequence shown here is derived from an EMBL/GenBank/DDBJ whole genome shotgun (WGS) entry which is preliminary data.</text>
</comment>
<organism evidence="1 2">
    <name type="scientific">Pseudoalteromonas luteoviolacea S4054</name>
    <dbReference type="NCBI Taxonomy" id="1129367"/>
    <lineage>
        <taxon>Bacteria</taxon>
        <taxon>Pseudomonadati</taxon>
        <taxon>Pseudomonadota</taxon>
        <taxon>Gammaproteobacteria</taxon>
        <taxon>Alteromonadales</taxon>
        <taxon>Pseudoalteromonadaceae</taxon>
        <taxon>Pseudoalteromonas</taxon>
    </lineage>
</organism>
<dbReference type="AlphaFoldDB" id="A0A0F6AC39"/>
<dbReference type="EMBL" id="AUXW01000142">
    <property type="protein sequence ID" value="KKE83728.1"/>
    <property type="molecule type" value="Genomic_DNA"/>
</dbReference>
<protein>
    <submittedName>
        <fullName evidence="1">Uncharacterized protein</fullName>
    </submittedName>
</protein>
<reference evidence="1 2" key="1">
    <citation type="journal article" date="2015" name="BMC Genomics">
        <title>Genome mining reveals unlocked bioactive potential of marine Gram-negative bacteria.</title>
        <authorList>
            <person name="Machado H."/>
            <person name="Sonnenschein E.C."/>
            <person name="Melchiorsen J."/>
            <person name="Gram L."/>
        </authorList>
    </citation>
    <scope>NUCLEOTIDE SEQUENCE [LARGE SCALE GENOMIC DNA]</scope>
    <source>
        <strain evidence="1 2">S4054</strain>
    </source>
</reference>